<evidence type="ECO:0000256" key="3">
    <source>
        <dbReference type="ARBA" id="ARBA00022676"/>
    </source>
</evidence>
<protein>
    <recommendedName>
        <fullName evidence="7">EGF-like domain-containing protein</fullName>
    </recommendedName>
</protein>
<dbReference type="FunFam" id="2.10.25.10:FF:000026">
    <property type="entry name" value="Teneurin transmembrane protein 2"/>
    <property type="match status" value="1"/>
</dbReference>
<evidence type="ECO:0000256" key="4">
    <source>
        <dbReference type="ARBA" id="ARBA00022968"/>
    </source>
</evidence>
<name>A0A4P1RHP9_LUPAN</name>
<dbReference type="PANTHER" id="PTHR11062:SF268">
    <property type="entry name" value="FAMILY PROTEIN, PUTATIVE, EXPRESSED-RELATED"/>
    <property type="match status" value="1"/>
</dbReference>
<dbReference type="PROSITE" id="PS01186">
    <property type="entry name" value="EGF_2"/>
    <property type="match status" value="1"/>
</dbReference>
<dbReference type="InterPro" id="IPR040911">
    <property type="entry name" value="Exostosin_GT47"/>
</dbReference>
<organism evidence="8 9">
    <name type="scientific">Lupinus angustifolius</name>
    <name type="common">Narrow-leaved blue lupine</name>
    <dbReference type="NCBI Taxonomy" id="3871"/>
    <lineage>
        <taxon>Eukaryota</taxon>
        <taxon>Viridiplantae</taxon>
        <taxon>Streptophyta</taxon>
        <taxon>Embryophyta</taxon>
        <taxon>Tracheophyta</taxon>
        <taxon>Spermatophyta</taxon>
        <taxon>Magnoliopsida</taxon>
        <taxon>eudicotyledons</taxon>
        <taxon>Gunneridae</taxon>
        <taxon>Pentapetalae</taxon>
        <taxon>rosids</taxon>
        <taxon>fabids</taxon>
        <taxon>Fabales</taxon>
        <taxon>Fabaceae</taxon>
        <taxon>Papilionoideae</taxon>
        <taxon>50 kb inversion clade</taxon>
        <taxon>genistoids sensu lato</taxon>
        <taxon>core genistoids</taxon>
        <taxon>Genisteae</taxon>
        <taxon>Lupinus</taxon>
    </lineage>
</organism>
<evidence type="ECO:0000256" key="2">
    <source>
        <dbReference type="ARBA" id="ARBA00010271"/>
    </source>
</evidence>
<evidence type="ECO:0000313" key="9">
    <source>
        <dbReference type="Proteomes" id="UP000188354"/>
    </source>
</evidence>
<comment type="subcellular location">
    <subcellularLocation>
        <location evidence="1">Golgi apparatus membrane</location>
        <topology evidence="1">Single-pass type II membrane protein</topology>
    </subcellularLocation>
</comment>
<evidence type="ECO:0000259" key="7">
    <source>
        <dbReference type="PROSITE" id="PS50026"/>
    </source>
</evidence>
<gene>
    <name evidence="8" type="ORF">TanjilG_27872</name>
</gene>
<dbReference type="PROSITE" id="PS00022">
    <property type="entry name" value="EGF_1"/>
    <property type="match status" value="1"/>
</dbReference>
<feature type="domain" description="EGF-like" evidence="7">
    <location>
        <begin position="8"/>
        <end position="41"/>
    </location>
</feature>
<dbReference type="PROSITE" id="PS50026">
    <property type="entry name" value="EGF_3"/>
    <property type="match status" value="1"/>
</dbReference>
<comment type="similarity">
    <text evidence="2">Belongs to the glycosyltransferase 47 family.</text>
</comment>
<keyword evidence="4" id="KW-0812">Transmembrane</keyword>
<keyword evidence="9" id="KW-1185">Reference proteome</keyword>
<keyword evidence="6" id="KW-1015">Disulfide bond</keyword>
<dbReference type="GO" id="GO:0000139">
    <property type="term" value="C:Golgi membrane"/>
    <property type="evidence" value="ECO:0007669"/>
    <property type="project" value="UniProtKB-SubCell"/>
</dbReference>
<proteinExistence type="inferred from homology"/>
<sequence length="664" mass="76047">MVCEQKISGNNCKNGCSGLGVCNRELGECRCFHGYTGSLNEPFGKEVPSICPTNNCDKTRAMCFCGEGTKYPNRPLTWSCGFQFIDGEKEVDWTKVDHDVFTTNGSIPGWCNVDPVEAYAGKVKVKEGCECNYDGYEGQFCEIPVESVCINQCSGHGHCRGGFCQCEDGWYGVDCSVPSVISSTREWPSWLRPARVDVPNNFHDSGKNINLNVVVTKKRPLIYVYDLPPEFNSLLFEGRHYNIDCVNRLYGSNNETIWTDQLYGAQMAIYESMLASPHRTLNGDETDFFFVPVLDSCIIVRADDSPHLSTKEPDNLRSYLTLEYYTNAYNHIVEKYPYWNRLSGRDHIWFFSWDEGACYAPKEIWNSMMLVHWGNTNTKHDHSTTAYWGDDWDTIPSNRRGVHPCFDPNKDLVLPAWKEPDVDVLSSKLWAWPHEKRKTLFYFNGNLGPAYDDGRGEDWYSMGVREKVAEEFGSSPNKEGKLGKQYANDVIVTPVRTDKYHEEIANSIFCGVFPGDGWSGRMEDSILQGCIPVIIQDGIFLPYENVFNYDSFAVRIPEVEIPNLIKILRGFNDTEIKFKLANIQKIWQRFFYRDSILLEAERQKAVYGRVDNWAVEISKLTEDDVFTTLMQVLHYKLHNDPWRIQVHFNKTFGLPNQCLASTPN</sequence>
<dbReference type="PANTHER" id="PTHR11062">
    <property type="entry name" value="EXOSTOSIN HEPARAN SULFATE GLYCOSYLTRANSFERASE -RELATED"/>
    <property type="match status" value="1"/>
</dbReference>
<keyword evidence="3" id="KW-0328">Glycosyltransferase</keyword>
<evidence type="ECO:0000256" key="6">
    <source>
        <dbReference type="PROSITE-ProRule" id="PRU00076"/>
    </source>
</evidence>
<reference evidence="8 9" key="1">
    <citation type="journal article" date="2017" name="Plant Biotechnol. J.">
        <title>A comprehensive draft genome sequence for lupin (Lupinus angustifolius), an emerging health food: insights into plant-microbe interactions and legume evolution.</title>
        <authorList>
            <person name="Hane J.K."/>
            <person name="Ming Y."/>
            <person name="Kamphuis L.G."/>
            <person name="Nelson M.N."/>
            <person name="Garg G."/>
            <person name="Atkins C.A."/>
            <person name="Bayer P.E."/>
            <person name="Bravo A."/>
            <person name="Bringans S."/>
            <person name="Cannon S."/>
            <person name="Edwards D."/>
            <person name="Foley R."/>
            <person name="Gao L.L."/>
            <person name="Harrison M.J."/>
            <person name="Huang W."/>
            <person name="Hurgobin B."/>
            <person name="Li S."/>
            <person name="Liu C.W."/>
            <person name="McGrath A."/>
            <person name="Morahan G."/>
            <person name="Murray J."/>
            <person name="Weller J."/>
            <person name="Jian J."/>
            <person name="Singh K.B."/>
        </authorList>
    </citation>
    <scope>NUCLEOTIDE SEQUENCE [LARGE SCALE GENOMIC DNA]</scope>
    <source>
        <strain evidence="9">cv. Tanjil</strain>
        <tissue evidence="8">Whole plant</tissue>
    </source>
</reference>
<keyword evidence="5" id="KW-0333">Golgi apparatus</keyword>
<keyword evidence="4" id="KW-0735">Signal-anchor</keyword>
<dbReference type="EMBL" id="CM007366">
    <property type="protein sequence ID" value="OIW10926.1"/>
    <property type="molecule type" value="Genomic_DNA"/>
</dbReference>
<comment type="caution">
    <text evidence="6">Lacks conserved residue(s) required for the propagation of feature annotation.</text>
</comment>
<dbReference type="Gene3D" id="2.10.25.10">
    <property type="entry name" value="Laminin"/>
    <property type="match status" value="1"/>
</dbReference>
<dbReference type="Pfam" id="PF03016">
    <property type="entry name" value="Exostosin_GT47"/>
    <property type="match status" value="1"/>
</dbReference>
<dbReference type="InterPro" id="IPR000742">
    <property type="entry name" value="EGF"/>
</dbReference>
<keyword evidence="3" id="KW-0808">Transferase</keyword>
<accession>A0A4P1RHP9</accession>
<dbReference type="Gramene" id="OIW10926">
    <property type="protein sequence ID" value="OIW10926"/>
    <property type="gene ID" value="TanjilG_27872"/>
</dbReference>
<evidence type="ECO:0000256" key="1">
    <source>
        <dbReference type="ARBA" id="ARBA00004323"/>
    </source>
</evidence>
<feature type="disulfide bond" evidence="6">
    <location>
        <begin position="12"/>
        <end position="22"/>
    </location>
</feature>
<dbReference type="GO" id="GO:0016757">
    <property type="term" value="F:glycosyltransferase activity"/>
    <property type="evidence" value="ECO:0007669"/>
    <property type="project" value="UniProtKB-KW"/>
</dbReference>
<dbReference type="Pfam" id="PF23106">
    <property type="entry name" value="EGF_Teneurin"/>
    <property type="match status" value="1"/>
</dbReference>
<dbReference type="InterPro" id="IPR004263">
    <property type="entry name" value="Exostosin"/>
</dbReference>
<evidence type="ECO:0000256" key="5">
    <source>
        <dbReference type="ARBA" id="ARBA00023034"/>
    </source>
</evidence>
<dbReference type="Proteomes" id="UP000188354">
    <property type="component" value="Chromosome LG06"/>
</dbReference>
<keyword evidence="6" id="KW-0245">EGF-like domain</keyword>
<evidence type="ECO:0000313" key="8">
    <source>
        <dbReference type="EMBL" id="OIW10926.1"/>
    </source>
</evidence>
<dbReference type="AlphaFoldDB" id="A0A4P1RHP9"/>